<gene>
    <name evidence="3" type="primary">LOC100367085</name>
</gene>
<proteinExistence type="predicted"/>
<dbReference type="PANTHER" id="PTHR37397">
    <property type="entry name" value="SI:CH211-183D21.1"/>
    <property type="match status" value="1"/>
</dbReference>
<name>A0ABM0MPB5_SACKO</name>
<keyword evidence="1" id="KW-0472">Membrane</keyword>
<evidence type="ECO:0000256" key="1">
    <source>
        <dbReference type="SAM" id="Phobius"/>
    </source>
</evidence>
<keyword evidence="1" id="KW-0812">Transmembrane</keyword>
<evidence type="ECO:0000313" key="2">
    <source>
        <dbReference type="Proteomes" id="UP000694865"/>
    </source>
</evidence>
<protein>
    <submittedName>
        <fullName evidence="3">Uncharacterized protein LOC100367085</fullName>
    </submittedName>
</protein>
<accession>A0ABM0MPB5</accession>
<reference evidence="3" key="1">
    <citation type="submission" date="2025-08" db="UniProtKB">
        <authorList>
            <consortium name="RefSeq"/>
        </authorList>
    </citation>
    <scope>IDENTIFICATION</scope>
    <source>
        <tissue evidence="3">Testes</tissue>
    </source>
</reference>
<feature type="transmembrane region" description="Helical" evidence="1">
    <location>
        <begin position="616"/>
        <end position="637"/>
    </location>
</feature>
<sequence>MQPGPSIEISDAFLKDKSGAIAIYRAPPMAFRPGTVVTNVSLIHALVYSSDSDIDQSLLNTLAPGQTPIMISEYQSESISRCLSYSPLDMFAYRISMPTPGTNNNCSLPLVVINEIYIDLSGSGKEQFIELADGGKGCTALDTLIVVLFNGQDDRAYKTISLQNYRTDSNGYFILGTRNVEESVDVVIDELVLTNSIGAVTLYQTNPASYPNGIKPKPDNLVDAVVYSTTDSTDSYLLDVLLPGQSYIHVNDDSISRCICCPELQSSAFRLVCQSPRQPNNCTDIVSSLSPLPQLDITSTQEPNTPQVVINELNSNNPGTDNREFVELKGPINADISGLVVVFYDGTVDPAISYKTIDLTGHNLDSFGLFLIGSSNMSPRPDISLPDKGGLIHYSVAAVAIYKGASSDFPDETPVTDRNLLDAIVYTNDTTKTNRRLLDVLTPYQRIFVEDDNWHSSDEAISRCSCCNARKSSVYTLSLLTPGKDNDCPTDEYSHPIQMRLTNADCDVWLSNDKYIQLLMDNIVDGIESGCHCGFSSLYLQDSEIICGSVVYDANLIAMNEVQLTYLLANYTKYITETKYIKIFNKTHTVDNKCVFDCVLDWHEVTQDETGLSTGVIVAMVIGALVAVVLVILIIGFSISRQRKTGSGDMFASTFHISNACELGDMGEENVLGIHNPLYGLTKQSPITITDADT</sequence>
<dbReference type="RefSeq" id="XP_006821856.1">
    <property type="nucleotide sequence ID" value="XM_006821793.1"/>
</dbReference>
<organism evidence="2 3">
    <name type="scientific">Saccoglossus kowalevskii</name>
    <name type="common">Acorn worm</name>
    <dbReference type="NCBI Taxonomy" id="10224"/>
    <lineage>
        <taxon>Eukaryota</taxon>
        <taxon>Metazoa</taxon>
        <taxon>Hemichordata</taxon>
        <taxon>Enteropneusta</taxon>
        <taxon>Harrimaniidae</taxon>
        <taxon>Saccoglossus</taxon>
    </lineage>
</organism>
<dbReference type="PANTHER" id="PTHR37397:SF1">
    <property type="entry name" value="LTD DOMAIN-CONTAINING PROTEIN"/>
    <property type="match status" value="1"/>
</dbReference>
<evidence type="ECO:0000313" key="3">
    <source>
        <dbReference type="RefSeq" id="XP_006821856.1"/>
    </source>
</evidence>
<dbReference type="Proteomes" id="UP000694865">
    <property type="component" value="Unplaced"/>
</dbReference>
<keyword evidence="2" id="KW-1185">Reference proteome</keyword>
<keyword evidence="1" id="KW-1133">Transmembrane helix</keyword>
<dbReference type="GeneID" id="100367085"/>